<dbReference type="Pfam" id="PF22725">
    <property type="entry name" value="GFO_IDH_MocA_C3"/>
    <property type="match status" value="1"/>
</dbReference>
<gene>
    <name evidence="3" type="ORF">AM506_20140</name>
</gene>
<dbReference type="Proteomes" id="UP000050398">
    <property type="component" value="Unassembled WGS sequence"/>
</dbReference>
<reference evidence="3 4" key="1">
    <citation type="submission" date="2015-08" db="EMBL/GenBank/DDBJ databases">
        <title>Draft Genome Sequence of Bacillus vietnamensis UCD-SED5.</title>
        <authorList>
            <person name="Lee R.D."/>
            <person name="Jospin G."/>
            <person name="Lang J.M."/>
            <person name="Coil D.A."/>
            <person name="Eisen J.A."/>
        </authorList>
    </citation>
    <scope>NUCLEOTIDE SEQUENCE [LARGE SCALE GENOMIC DNA]</scope>
    <source>
        <strain evidence="3 4">UCD-SED5</strain>
    </source>
</reference>
<dbReference type="eggNOG" id="COG0673">
    <property type="taxonomic scope" value="Bacteria"/>
</dbReference>
<name>A0A0P6WNI5_9BACI</name>
<dbReference type="Gene3D" id="3.30.360.10">
    <property type="entry name" value="Dihydrodipicolinate Reductase, domain 2"/>
    <property type="match status" value="1"/>
</dbReference>
<dbReference type="InterPro" id="IPR000683">
    <property type="entry name" value="Gfo/Idh/MocA-like_OxRdtase_N"/>
</dbReference>
<dbReference type="SUPFAM" id="SSF55347">
    <property type="entry name" value="Glyceraldehyde-3-phosphate dehydrogenase-like, C-terminal domain"/>
    <property type="match status" value="1"/>
</dbReference>
<protein>
    <submittedName>
        <fullName evidence="3">Oxidoreductase</fullName>
    </submittedName>
</protein>
<evidence type="ECO:0000313" key="3">
    <source>
        <dbReference type="EMBL" id="KPL57795.1"/>
    </source>
</evidence>
<comment type="caution">
    <text evidence="3">The sequence shown here is derived from an EMBL/GenBank/DDBJ whole genome shotgun (WGS) entry which is preliminary data.</text>
</comment>
<dbReference type="InterPro" id="IPR036291">
    <property type="entry name" value="NAD(P)-bd_dom_sf"/>
</dbReference>
<proteinExistence type="predicted"/>
<feature type="domain" description="Gfo/Idh/MocA-like oxidoreductase N-terminal" evidence="1">
    <location>
        <begin position="2"/>
        <end position="118"/>
    </location>
</feature>
<dbReference type="EMBL" id="LIXZ01000026">
    <property type="protein sequence ID" value="KPL57795.1"/>
    <property type="molecule type" value="Genomic_DNA"/>
</dbReference>
<dbReference type="SUPFAM" id="SSF51735">
    <property type="entry name" value="NAD(P)-binding Rossmann-fold domains"/>
    <property type="match status" value="1"/>
</dbReference>
<organism evidence="3 4">
    <name type="scientific">Rossellomorea vietnamensis</name>
    <dbReference type="NCBI Taxonomy" id="218284"/>
    <lineage>
        <taxon>Bacteria</taxon>
        <taxon>Bacillati</taxon>
        <taxon>Bacillota</taxon>
        <taxon>Bacilli</taxon>
        <taxon>Bacillales</taxon>
        <taxon>Bacillaceae</taxon>
        <taxon>Rossellomorea</taxon>
    </lineage>
</organism>
<dbReference type="PANTHER" id="PTHR43054:SF1">
    <property type="entry name" value="SCYLLO-INOSITOL 2-DEHYDROGENASE (NADP(+)) IOLU"/>
    <property type="match status" value="1"/>
</dbReference>
<dbReference type="OrthoDB" id="9815825at2"/>
<dbReference type="InterPro" id="IPR055170">
    <property type="entry name" value="GFO_IDH_MocA-like_dom"/>
</dbReference>
<accession>A0A0P6WNI5</accession>
<sequence length="329" mass="37070">MIRFGIIGTNWITDRFIQAAGEVDGCQLGAVYSRTEERARSFAETHGIRDWFTDIDVMASKEHIDAVYIASPNSFHCSQAIPFLRKGIHVLCEKPLASNEREVQEMIAAAKENDAFLMEAVRTTFLPNFQLLREKLHTIGTIRKVNVSCCKYSSRYDAYKDGTILNAFNPAFSNGALMDLGVYCIYPMVVLFGEPKEIKATGTMLDSGVDGSGTVIMKYDEMEVVSIFSKISNTHIPTEIQGEDGTVTIDQIGEFSTLTFYYHNGEKCVYTQKEDFPYMYYEINEFVSIIKKGGEYESAINSYEHSLISSRVMDNARKQIGLVFPADRI</sequence>
<feature type="domain" description="GFO/IDH/MocA-like oxidoreductase" evidence="2">
    <location>
        <begin position="138"/>
        <end position="247"/>
    </location>
</feature>
<dbReference type="RefSeq" id="WP_060674712.1">
    <property type="nucleotide sequence ID" value="NZ_LIXZ01000026.1"/>
</dbReference>
<dbReference type="GO" id="GO:0000166">
    <property type="term" value="F:nucleotide binding"/>
    <property type="evidence" value="ECO:0007669"/>
    <property type="project" value="InterPro"/>
</dbReference>
<evidence type="ECO:0000259" key="2">
    <source>
        <dbReference type="Pfam" id="PF22725"/>
    </source>
</evidence>
<evidence type="ECO:0000313" key="4">
    <source>
        <dbReference type="Proteomes" id="UP000050398"/>
    </source>
</evidence>
<dbReference type="PATRIC" id="fig|218284.4.peg.2575"/>
<dbReference type="Gene3D" id="3.40.50.720">
    <property type="entry name" value="NAD(P)-binding Rossmann-like Domain"/>
    <property type="match status" value="1"/>
</dbReference>
<evidence type="ECO:0000259" key="1">
    <source>
        <dbReference type="Pfam" id="PF01408"/>
    </source>
</evidence>
<dbReference type="Pfam" id="PF01408">
    <property type="entry name" value="GFO_IDH_MocA"/>
    <property type="match status" value="1"/>
</dbReference>
<dbReference type="PANTHER" id="PTHR43054">
    <property type="match status" value="1"/>
</dbReference>
<dbReference type="AlphaFoldDB" id="A0A0P6WNI5"/>